<proteinExistence type="predicted"/>
<dbReference type="InterPro" id="IPR013783">
    <property type="entry name" value="Ig-like_fold"/>
</dbReference>
<evidence type="ECO:0000313" key="4">
    <source>
        <dbReference type="Proteomes" id="UP000189674"/>
    </source>
</evidence>
<feature type="domain" description="Ig-like" evidence="2">
    <location>
        <begin position="294"/>
        <end position="383"/>
    </location>
</feature>
<protein>
    <submittedName>
        <fullName evidence="3">Immunoglobulin I-set domain protein</fullName>
    </submittedName>
</protein>
<dbReference type="SUPFAM" id="SSF49899">
    <property type="entry name" value="Concanavalin A-like lectins/glucanases"/>
    <property type="match status" value="1"/>
</dbReference>
<dbReference type="Gene3D" id="2.60.120.200">
    <property type="match status" value="1"/>
</dbReference>
<dbReference type="STRING" id="1936003.STSP2_01999"/>
<dbReference type="Proteomes" id="UP000189674">
    <property type="component" value="Chromosome"/>
</dbReference>
<name>A0A1U9NLL3_9BACT</name>
<dbReference type="CDD" id="cd00096">
    <property type="entry name" value="Ig"/>
    <property type="match status" value="1"/>
</dbReference>
<evidence type="ECO:0000256" key="1">
    <source>
        <dbReference type="SAM" id="SignalP"/>
    </source>
</evidence>
<dbReference type="InterPro" id="IPR007110">
    <property type="entry name" value="Ig-like_dom"/>
</dbReference>
<dbReference type="PROSITE" id="PS50835">
    <property type="entry name" value="IG_LIKE"/>
    <property type="match status" value="1"/>
</dbReference>
<reference evidence="4" key="1">
    <citation type="submission" date="2017-02" db="EMBL/GenBank/DDBJ databases">
        <title>Comparative genomics and description of representatives of a novel lineage of planctomycetes thriving in anoxic sediments.</title>
        <authorList>
            <person name="Spring S."/>
            <person name="Bunk B."/>
            <person name="Sproer C."/>
        </authorList>
    </citation>
    <scope>NUCLEOTIDE SEQUENCE [LARGE SCALE GENOMIC DNA]</scope>
    <source>
        <strain evidence="4">ST-NAGAB-D1</strain>
    </source>
</reference>
<dbReference type="InterPro" id="IPR013098">
    <property type="entry name" value="Ig_I-set"/>
</dbReference>
<keyword evidence="1" id="KW-0732">Signal</keyword>
<evidence type="ECO:0000313" key="3">
    <source>
        <dbReference type="EMBL" id="AQT68823.1"/>
    </source>
</evidence>
<feature type="signal peptide" evidence="1">
    <location>
        <begin position="1"/>
        <end position="21"/>
    </location>
</feature>
<keyword evidence="4" id="KW-1185">Reference proteome</keyword>
<dbReference type="OrthoDB" id="951108at2"/>
<gene>
    <name evidence="3" type="ORF">STSP2_01999</name>
</gene>
<evidence type="ECO:0000259" key="2">
    <source>
        <dbReference type="PROSITE" id="PS50835"/>
    </source>
</evidence>
<organism evidence="3 4">
    <name type="scientific">Anaerohalosphaera lusitana</name>
    <dbReference type="NCBI Taxonomy" id="1936003"/>
    <lineage>
        <taxon>Bacteria</taxon>
        <taxon>Pseudomonadati</taxon>
        <taxon>Planctomycetota</taxon>
        <taxon>Phycisphaerae</taxon>
        <taxon>Sedimentisphaerales</taxon>
        <taxon>Anaerohalosphaeraceae</taxon>
        <taxon>Anaerohalosphaera</taxon>
    </lineage>
</organism>
<dbReference type="AlphaFoldDB" id="A0A1U9NLL3"/>
<dbReference type="Pfam" id="PF07679">
    <property type="entry name" value="I-set"/>
    <property type="match status" value="1"/>
</dbReference>
<dbReference type="RefSeq" id="WP_146662153.1">
    <property type="nucleotide sequence ID" value="NZ_CP019791.1"/>
</dbReference>
<accession>A0A1U9NLL3</accession>
<dbReference type="EMBL" id="CP019791">
    <property type="protein sequence ID" value="AQT68823.1"/>
    <property type="molecule type" value="Genomic_DNA"/>
</dbReference>
<dbReference type="KEGG" id="alus:STSP2_01999"/>
<dbReference type="Pfam" id="PF13385">
    <property type="entry name" value="Laminin_G_3"/>
    <property type="match status" value="1"/>
</dbReference>
<sequence precursor="true">MKRLCFCILTAAVFMAAPCWATLDDPAISDPSFENDTWDGSWFNRTRYFSIDSDTQETIPDTPYGEYWVKFGNSSWIFQQIGTWEPDMYLDISMISGKEAGMNYGGLKISLFAGGDPSVAADAGDNDVPPDNLVNVVGATLVAESQQFDYPNGDDMGTFDVAVTLNTGTEGTVGDPLWLLVQSASSQKTLVDNVSVKLPEAAIQPYPASGEQRAPIDADLDWSAPPVGTVQKYVLTYRNDPNFTEPGNTVVDPVTPPYDMGTMPYDTPYYWRVDVVNNLGETIQGYVWDFETVPEIPVFDQQPQGQLVADDGTEDATFTVGGLNITNYQWLKDGAAITAANASGVNTDTLTVSGAALADEGTYTCLVDNGQGDSLESEPALLMTKRLVAEYDFENNLADSQGNLGDGVIVDPNTADPNVPDISYTTGVVGSSALLFNSSEDPGYDPGVVEMPASAGKLNFYDLGVTVSAWVKFNSPETSYMGTIVTCRDEELGYNWFLNRYYGNARWRTTGLATSTSDLEVDLRDGQWHLFTGVYDPDAQQTAVYVDGLLAATTDGAATPANLESQAILRVGGRYITEELGIDRALEDTAVDDLKVYSYRLDPVDIAVEYTDVMGGSLCIDDEGLEYDFNDDCEIDLADVAIFVDQWLNCRIVPDCIN</sequence>
<dbReference type="Gene3D" id="2.60.40.10">
    <property type="entry name" value="Immunoglobulins"/>
    <property type="match status" value="2"/>
</dbReference>
<dbReference type="InterPro" id="IPR036179">
    <property type="entry name" value="Ig-like_dom_sf"/>
</dbReference>
<dbReference type="SUPFAM" id="SSF48726">
    <property type="entry name" value="Immunoglobulin"/>
    <property type="match status" value="1"/>
</dbReference>
<dbReference type="InterPro" id="IPR013320">
    <property type="entry name" value="ConA-like_dom_sf"/>
</dbReference>
<feature type="chain" id="PRO_5013387302" evidence="1">
    <location>
        <begin position="22"/>
        <end position="658"/>
    </location>
</feature>